<dbReference type="Pfam" id="PF07171">
    <property type="entry name" value="MlrC_C"/>
    <property type="match status" value="1"/>
</dbReference>
<dbReference type="Pfam" id="PF07364">
    <property type="entry name" value="DUF1485"/>
    <property type="match status" value="1"/>
</dbReference>
<reference evidence="5" key="1">
    <citation type="submission" date="2016-10" db="EMBL/GenBank/DDBJ databases">
        <authorList>
            <person name="Varghese N."/>
            <person name="Submissions S."/>
        </authorList>
    </citation>
    <scope>NUCLEOTIDE SEQUENCE [LARGE SCALE GENOMIC DNA]</scope>
    <source>
        <strain evidence="5">GAS369</strain>
    </source>
</reference>
<dbReference type="PIRSF" id="PIRSF012702">
    <property type="entry name" value="UCP012702"/>
    <property type="match status" value="1"/>
</dbReference>
<accession>A0A1H1PIR2</accession>
<dbReference type="GO" id="GO:0006508">
    <property type="term" value="P:proteolysis"/>
    <property type="evidence" value="ECO:0007669"/>
    <property type="project" value="UniProtKB-KW"/>
</dbReference>
<sequence>MARIAVGGVHHETNSFIPSRTDFAYFASHRDRPPLVRGPEVLEWLTNTSFGLSGFLEAMADAHDIVPLLWTSGGAGGVVTRDAFERIAAELVGSLSREMPVDAVYLDLHGAMVTEDFEDGEGELLRRLRAALGPHVPIVISLDYHANVTPQMVACTDGLVGYYTYPHVDREQTGRRAAKVLSTILERGQPSGRALRKIPFLIPLNFQSTLVQPSKRIVESSERAEGGDVLNVSYLAGFPPADLFDCGPSVIVHAYSQELADLRADTLAKEITAVEAEFLQPLYNVKEGVRKAIGIAETASRPVILADTQDNPGCGGTADTTGVLEELIRQGATEAVVGILCDPEAAEAAHRAGEGNKINIALGGKYGPAGVKPYEGEFSVTQLGNGQIVSTGSTIRGRKMELGKMALLTIGGVSVVVSSKRMQAYDPGLFRHVGVEPTEQKILALKSAVHFRADFEPISEEVLVVLAPGGHIVDPTQYPYQRLRAGVRLGPLGPRSRGGSATTG</sequence>
<dbReference type="InterPro" id="IPR015995">
    <property type="entry name" value="MlrC_N"/>
</dbReference>
<feature type="domain" description="Microcystin LR degradation protein MlrC N-terminal" evidence="3">
    <location>
        <begin position="3"/>
        <end position="293"/>
    </location>
</feature>
<dbReference type="GO" id="GO:0008237">
    <property type="term" value="F:metallopeptidase activity"/>
    <property type="evidence" value="ECO:0007669"/>
    <property type="project" value="UniProtKB-KW"/>
</dbReference>
<keyword evidence="1" id="KW-0479">Metal-binding</keyword>
<dbReference type="InterPro" id="IPR009197">
    <property type="entry name" value="MlrC"/>
</dbReference>
<keyword evidence="5" id="KW-1185">Reference proteome</keyword>
<gene>
    <name evidence="4" type="ORF">SAMN05444158_1039</name>
</gene>
<keyword evidence="1" id="KW-0645">Protease</keyword>
<evidence type="ECO:0000313" key="5">
    <source>
        <dbReference type="Proteomes" id="UP000243904"/>
    </source>
</evidence>
<dbReference type="InterPro" id="IPR010799">
    <property type="entry name" value="MlrC_C"/>
</dbReference>
<comment type="cofactor">
    <cofactor evidence="1">
        <name>Zn(2+)</name>
        <dbReference type="ChEBI" id="CHEBI:29105"/>
    </cofactor>
    <text evidence="1">Binds 1 zinc ion per subunit.</text>
</comment>
<evidence type="ECO:0000259" key="3">
    <source>
        <dbReference type="Pfam" id="PF07364"/>
    </source>
</evidence>
<comment type="function">
    <text evidence="1">Involved in peptidolytic degradation of cyclic heptapeptide hepatotoxin microcystin (MC).</text>
</comment>
<dbReference type="EMBL" id="LT629750">
    <property type="protein sequence ID" value="SDS11136.1"/>
    <property type="molecule type" value="Genomic_DNA"/>
</dbReference>
<organism evidence="4 5">
    <name type="scientific">Bradyrhizobium canariense</name>
    <dbReference type="NCBI Taxonomy" id="255045"/>
    <lineage>
        <taxon>Bacteria</taxon>
        <taxon>Pseudomonadati</taxon>
        <taxon>Pseudomonadota</taxon>
        <taxon>Alphaproteobacteria</taxon>
        <taxon>Hyphomicrobiales</taxon>
        <taxon>Nitrobacteraceae</taxon>
        <taxon>Bradyrhizobium</taxon>
    </lineage>
</organism>
<comment type="similarity">
    <text evidence="1">Belongs to the peptidase M81 family.</text>
</comment>
<dbReference type="RefSeq" id="WP_146686518.1">
    <property type="nucleotide sequence ID" value="NZ_LT629750.1"/>
</dbReference>
<evidence type="ECO:0000259" key="2">
    <source>
        <dbReference type="Pfam" id="PF07171"/>
    </source>
</evidence>
<keyword evidence="1" id="KW-0482">Metalloprotease</keyword>
<protein>
    <recommendedName>
        <fullName evidence="1">Microcystinase C</fullName>
        <shortName evidence="1">MlrC</shortName>
    </recommendedName>
</protein>
<dbReference type="GO" id="GO:0046872">
    <property type="term" value="F:metal ion binding"/>
    <property type="evidence" value="ECO:0007669"/>
    <property type="project" value="UniProtKB-KW"/>
</dbReference>
<dbReference type="Proteomes" id="UP000243904">
    <property type="component" value="Chromosome I"/>
</dbReference>
<name>A0A1H1PIR2_9BRAD</name>
<feature type="domain" description="Microcystin LR degradation protein MlrC C-terminal" evidence="2">
    <location>
        <begin position="305"/>
        <end position="482"/>
    </location>
</feature>
<evidence type="ECO:0000313" key="4">
    <source>
        <dbReference type="EMBL" id="SDS11136.1"/>
    </source>
</evidence>
<proteinExistence type="inferred from homology"/>
<dbReference type="AlphaFoldDB" id="A0A1H1PIR2"/>
<evidence type="ECO:0000256" key="1">
    <source>
        <dbReference type="PIRNR" id="PIRNR012702"/>
    </source>
</evidence>
<keyword evidence="1" id="KW-0378">Hydrolase</keyword>